<name>A0A075AW15_ROZAC</name>
<dbReference type="OrthoDB" id="407558at2759"/>
<dbReference type="GO" id="GO:0061630">
    <property type="term" value="F:ubiquitin protein ligase activity"/>
    <property type="evidence" value="ECO:0007669"/>
    <property type="project" value="UniProtKB-EC"/>
</dbReference>
<accession>A0A075AW15</accession>
<keyword evidence="10" id="KW-0539">Nucleus</keyword>
<dbReference type="InterPro" id="IPR003613">
    <property type="entry name" value="Ubox_domain"/>
</dbReference>
<keyword evidence="9 14" id="KW-0413">Isomerase</keyword>
<sequence length="496" mass="56545">MGKWTDKLYITHSEWVNIFGGKKNNENSETDFRRLPFYCCALSLQPFGTPVCTEDGTVFDLIYILPFIRKYGTNPVNGKPLKSDELIKLTFHKNSQDEYIDPVTFQVFTDHSHIVANKVSGHVYLAQTIEMLNARIKMWRDLITDEPFTRKDVITIQDPLHLQKQNMSTFHHLKHGLNDVVKEVKEKPMDTETALEMLKQTSTVESFVKPKRNPYNAAPYSKGRMAASLTSTTMPIVTVQEQALFDEEELMYTTIKTNSYVRLITNLGELNIELYSEKVPKTCYNFLMLLRSDYYKNVKFHRSIRNFMIQGGDPTGTGRGGESFWKKSFKDEFHDTLKHDSRGILSMANSGKDTNGSQFFITFGNASHLDGKHSIFGKVVGGMESLSKMEDIPTDSNDRPTSDIFIKDHQILADPFDEYKKKIEKKKNRVAPQPKLKETVAEYMSKRNEQSQTSKVGKYLKNDVNTSKSNSATPSGSSITSLSKTKIRGFGDFSGW</sequence>
<proteinExistence type="inferred from homology"/>
<evidence type="ECO:0000256" key="11">
    <source>
        <dbReference type="SAM" id="MobiDB-lite"/>
    </source>
</evidence>
<evidence type="ECO:0000256" key="2">
    <source>
        <dbReference type="ARBA" id="ARBA00000971"/>
    </source>
</evidence>
<dbReference type="PANTHER" id="PTHR45625:SF1">
    <property type="entry name" value="RING-TYPE E3 UBIQUITIN-PROTEIN LIGASE PPIL2"/>
    <property type="match status" value="1"/>
</dbReference>
<keyword evidence="7" id="KW-0833">Ubl conjugation pathway</keyword>
<evidence type="ECO:0000259" key="12">
    <source>
        <dbReference type="PROSITE" id="PS50072"/>
    </source>
</evidence>
<dbReference type="OMA" id="NFIKHCA"/>
<evidence type="ECO:0000256" key="5">
    <source>
        <dbReference type="ARBA" id="ARBA00007930"/>
    </source>
</evidence>
<evidence type="ECO:0000256" key="9">
    <source>
        <dbReference type="ARBA" id="ARBA00023235"/>
    </source>
</evidence>
<feature type="domain" description="PPIase cyclophilin-type" evidence="12">
    <location>
        <begin position="265"/>
        <end position="411"/>
    </location>
</feature>
<evidence type="ECO:0000313" key="15">
    <source>
        <dbReference type="Proteomes" id="UP000030755"/>
    </source>
</evidence>
<dbReference type="InterPro" id="IPR026951">
    <property type="entry name" value="PPIL2_U-box_dom"/>
</dbReference>
<dbReference type="SMART" id="SM00504">
    <property type="entry name" value="Ubox"/>
    <property type="match status" value="1"/>
</dbReference>
<dbReference type="GO" id="GO:0000209">
    <property type="term" value="P:protein polyubiquitination"/>
    <property type="evidence" value="ECO:0007669"/>
    <property type="project" value="TreeGrafter"/>
</dbReference>
<evidence type="ECO:0000313" key="14">
    <source>
        <dbReference type="EMBL" id="EPZ34503.1"/>
    </source>
</evidence>
<evidence type="ECO:0000256" key="4">
    <source>
        <dbReference type="ARBA" id="ARBA00004123"/>
    </source>
</evidence>
<dbReference type="PROSITE" id="PS50072">
    <property type="entry name" value="CSA_PPIASE_2"/>
    <property type="match status" value="1"/>
</dbReference>
<evidence type="ECO:0000256" key="10">
    <source>
        <dbReference type="ARBA" id="ARBA00023242"/>
    </source>
</evidence>
<gene>
    <name evidence="14" type="ORF">O9G_002076</name>
</gene>
<feature type="domain" description="U-box" evidence="13">
    <location>
        <begin position="33"/>
        <end position="106"/>
    </location>
</feature>
<evidence type="ECO:0000256" key="1">
    <source>
        <dbReference type="ARBA" id="ARBA00000900"/>
    </source>
</evidence>
<keyword evidence="15" id="KW-1185">Reference proteome</keyword>
<comment type="catalytic activity">
    <reaction evidence="1">
        <text>S-ubiquitinyl-[E2 ubiquitin-conjugating enzyme]-L-cysteine + [acceptor protein]-L-lysine = [E2 ubiquitin-conjugating enzyme]-L-cysteine + N(6)-ubiquitinyl-[acceptor protein]-L-lysine.</text>
        <dbReference type="EC" id="2.3.2.27"/>
    </reaction>
</comment>
<dbReference type="AlphaFoldDB" id="A0A075AW15"/>
<dbReference type="PRINTS" id="PR00153">
    <property type="entry name" value="CSAPPISMRASE"/>
</dbReference>
<dbReference type="GO" id="GO:0006457">
    <property type="term" value="P:protein folding"/>
    <property type="evidence" value="ECO:0007669"/>
    <property type="project" value="InterPro"/>
</dbReference>
<dbReference type="STRING" id="988480.A0A075AW15"/>
<dbReference type="PROSITE" id="PS00170">
    <property type="entry name" value="CSA_PPIASE_1"/>
    <property type="match status" value="1"/>
</dbReference>
<comment type="similarity">
    <text evidence="5">Belongs to the cyclophilin-type PPIase family. PPIL2 subfamily.</text>
</comment>
<dbReference type="PROSITE" id="PS51698">
    <property type="entry name" value="U_BOX"/>
    <property type="match status" value="1"/>
</dbReference>
<dbReference type="Proteomes" id="UP000030755">
    <property type="component" value="Unassembled WGS sequence"/>
</dbReference>
<dbReference type="HOGENOM" id="CLU_012062_7_0_1"/>
<dbReference type="SUPFAM" id="SSF57850">
    <property type="entry name" value="RING/U-box"/>
    <property type="match status" value="1"/>
</dbReference>
<reference evidence="14 15" key="1">
    <citation type="journal article" date="2013" name="Curr. Biol.">
        <title>Shared signatures of parasitism and phylogenomics unite Cryptomycota and microsporidia.</title>
        <authorList>
            <person name="James T.Y."/>
            <person name="Pelin A."/>
            <person name="Bonen L."/>
            <person name="Ahrendt S."/>
            <person name="Sain D."/>
            <person name="Corradi N."/>
            <person name="Stajich J.E."/>
        </authorList>
    </citation>
    <scope>NUCLEOTIDE SEQUENCE [LARGE SCALE GENOMIC DNA]</scope>
    <source>
        <strain evidence="14 15">CSF55</strain>
    </source>
</reference>
<dbReference type="InterPro" id="IPR002130">
    <property type="entry name" value="Cyclophilin-type_PPIase_dom"/>
</dbReference>
<organism evidence="14 15">
    <name type="scientific">Rozella allomycis (strain CSF55)</name>
    <dbReference type="NCBI Taxonomy" id="988480"/>
    <lineage>
        <taxon>Eukaryota</taxon>
        <taxon>Fungi</taxon>
        <taxon>Fungi incertae sedis</taxon>
        <taxon>Cryptomycota</taxon>
        <taxon>Cryptomycota incertae sedis</taxon>
        <taxon>Rozella</taxon>
    </lineage>
</organism>
<dbReference type="CDD" id="cd01923">
    <property type="entry name" value="cyclophilin_RING"/>
    <property type="match status" value="1"/>
</dbReference>
<dbReference type="InterPro" id="IPR029000">
    <property type="entry name" value="Cyclophilin-like_dom_sf"/>
</dbReference>
<evidence type="ECO:0000256" key="8">
    <source>
        <dbReference type="ARBA" id="ARBA00023110"/>
    </source>
</evidence>
<dbReference type="PANTHER" id="PTHR45625">
    <property type="entry name" value="PEPTIDYL-PROLYL CIS-TRANS ISOMERASE-RELATED"/>
    <property type="match status" value="1"/>
</dbReference>
<comment type="catalytic activity">
    <reaction evidence="2">
        <text>[protein]-peptidylproline (omega=180) = [protein]-peptidylproline (omega=0)</text>
        <dbReference type="Rhea" id="RHEA:16237"/>
        <dbReference type="Rhea" id="RHEA-COMP:10747"/>
        <dbReference type="Rhea" id="RHEA-COMP:10748"/>
        <dbReference type="ChEBI" id="CHEBI:83833"/>
        <dbReference type="ChEBI" id="CHEBI:83834"/>
        <dbReference type="EC" id="5.2.1.8"/>
    </reaction>
</comment>
<comment type="subcellular location">
    <subcellularLocation>
        <location evidence="4">Nucleus</location>
    </subcellularLocation>
</comment>
<keyword evidence="8" id="KW-0697">Rotamase</keyword>
<dbReference type="GO" id="GO:0071013">
    <property type="term" value="C:catalytic step 2 spliceosome"/>
    <property type="evidence" value="ECO:0007669"/>
    <property type="project" value="TreeGrafter"/>
</dbReference>
<keyword evidence="6" id="KW-0808">Transferase</keyword>
<dbReference type="Pfam" id="PF00160">
    <property type="entry name" value="Pro_isomerase"/>
    <property type="match status" value="1"/>
</dbReference>
<evidence type="ECO:0000256" key="3">
    <source>
        <dbReference type="ARBA" id="ARBA00003697"/>
    </source>
</evidence>
<dbReference type="InterPro" id="IPR020892">
    <property type="entry name" value="Cyclophilin-type_PPIase_CS"/>
</dbReference>
<evidence type="ECO:0000256" key="6">
    <source>
        <dbReference type="ARBA" id="ARBA00022679"/>
    </source>
</evidence>
<dbReference type="InterPro" id="IPR044666">
    <property type="entry name" value="Cyclophilin_A-like"/>
</dbReference>
<evidence type="ECO:0000259" key="13">
    <source>
        <dbReference type="PROSITE" id="PS51698"/>
    </source>
</evidence>
<dbReference type="FunFam" id="3.30.40.10:FF:000079">
    <property type="entry name" value="Peptidyl-prolyl cis-trans isomerase 2"/>
    <property type="match status" value="1"/>
</dbReference>
<dbReference type="CDD" id="cd16663">
    <property type="entry name" value="RING-Ubox_PPIL2"/>
    <property type="match status" value="1"/>
</dbReference>
<dbReference type="EMBL" id="KE560949">
    <property type="protein sequence ID" value="EPZ34503.1"/>
    <property type="molecule type" value="Genomic_DNA"/>
</dbReference>
<dbReference type="GO" id="GO:0003755">
    <property type="term" value="F:peptidyl-prolyl cis-trans isomerase activity"/>
    <property type="evidence" value="ECO:0007669"/>
    <property type="project" value="UniProtKB-KW"/>
</dbReference>
<evidence type="ECO:0000256" key="7">
    <source>
        <dbReference type="ARBA" id="ARBA00022786"/>
    </source>
</evidence>
<feature type="region of interest" description="Disordered" evidence="11">
    <location>
        <begin position="444"/>
        <end position="482"/>
    </location>
</feature>
<dbReference type="Gene3D" id="3.30.40.10">
    <property type="entry name" value="Zinc/RING finger domain, C3HC4 (zinc finger)"/>
    <property type="match status" value="1"/>
</dbReference>
<dbReference type="FunFam" id="2.40.100.10:FF:000014">
    <property type="entry name" value="Peptidyl-prolyl cis-trans isomerase cyp65"/>
    <property type="match status" value="1"/>
</dbReference>
<protein>
    <submittedName>
        <fullName evidence="14">Cyclophilin-like peptidyl-prolyl cis-trans isomerase domain-containing protein</fullName>
    </submittedName>
</protein>
<dbReference type="Gene3D" id="2.40.100.10">
    <property type="entry name" value="Cyclophilin-like"/>
    <property type="match status" value="1"/>
</dbReference>
<dbReference type="InterPro" id="IPR013083">
    <property type="entry name" value="Znf_RING/FYVE/PHD"/>
</dbReference>
<feature type="compositionally biased region" description="Polar residues" evidence="11">
    <location>
        <begin position="463"/>
        <end position="482"/>
    </location>
</feature>
<comment type="function">
    <text evidence="3">May catalyze the cis-trans isomerization of proline imidic peptide bonds in oligopeptides thereby assisting the folding of proteins. May also function as a chaperone, playing a role in intracellular transport of proteins. May also have a protein ubiquitin ligase activity acting as an E3 ubiquitin protein ligase or as a ubiquitin-ubiquitin ligase promoting elongation of ubiquitin chains on proteins.</text>
</comment>
<dbReference type="SUPFAM" id="SSF50891">
    <property type="entry name" value="Cyclophilin-like"/>
    <property type="match status" value="1"/>
</dbReference>